<dbReference type="SUPFAM" id="SSF160631">
    <property type="entry name" value="SMI1/KNR4-like"/>
    <property type="match status" value="1"/>
</dbReference>
<sequence length="474" mass="54491">MGFISSIIRKNKELTPEQQWEQLNKKYADNPIERIREKLALVTSIDHEYKEFGADNHKYQLNSPLSKEKVNQLQAKIGCEFPEDYIAFITQIGNGGTGSYGGAGPYYGLYAFDDAIDRNGIQNCALPCLLSPKMDIDEWKALCHVPEDCSDEDFDTICDRVHQGTLYLGTCGCEYDLLLVVNGDYKGHILYTSDWVNSDTPYTFSYETSFSQWYERWLDEVILGYDTSWFGHRMGGNEEMLLQFAQNNEDITKKISAINSLTKLPELSNNSLDFLGQQLQTEDIELYKVSLNVLATYFKEQALPYIQQALVAPFDEKTDIVIPIIYFKYKDQYALFKESLLPILKVTNNEDTLRFIGYSLTELNAILVEDFQPFFTHPNVEIIRSAIYAASHDINLKDKISAFYELAISENEEISLGAIQALSRSNYINNELLDYLKKAWKMYPEEKNPYIRNNISSYIAKLSPSNNMIDVKQW</sequence>
<proteinExistence type="predicted"/>
<dbReference type="Proteomes" id="UP000612266">
    <property type="component" value="Unassembled WGS sequence"/>
</dbReference>
<organism evidence="2 3">
    <name type="scientific">Proteus terrae subsp. cibarius</name>
    <dbReference type="NCBI Taxonomy" id="626774"/>
    <lineage>
        <taxon>Bacteria</taxon>
        <taxon>Pseudomonadati</taxon>
        <taxon>Pseudomonadota</taxon>
        <taxon>Gammaproteobacteria</taxon>
        <taxon>Enterobacterales</taxon>
        <taxon>Morganellaceae</taxon>
        <taxon>Proteus</taxon>
    </lineage>
</organism>
<dbReference type="Pfam" id="PF09346">
    <property type="entry name" value="SMI1_KNR4"/>
    <property type="match status" value="1"/>
</dbReference>
<dbReference type="InterPro" id="IPR018958">
    <property type="entry name" value="Knr4/Smi1-like_dom"/>
</dbReference>
<comment type="caution">
    <text evidence="2">The sequence shown here is derived from an EMBL/GenBank/DDBJ whole genome shotgun (WGS) entry which is preliminary data.</text>
</comment>
<reference evidence="2" key="1">
    <citation type="submission" date="2020-11" db="EMBL/GenBank/DDBJ databases">
        <title>Enhanced detection system for hospital associated transmission using whole genome sequencing surveillance.</title>
        <authorList>
            <person name="Harrison L.H."/>
            <person name="Van Tyne D."/>
            <person name="Marsh J.W."/>
            <person name="Griffith M.P."/>
            <person name="Snyder D.J."/>
            <person name="Cooper V.S."/>
            <person name="Mustapha M."/>
        </authorList>
    </citation>
    <scope>NUCLEOTIDE SEQUENCE</scope>
    <source>
        <strain evidence="2">PR00070</strain>
    </source>
</reference>
<feature type="domain" description="Knr4/Smi1-like" evidence="1">
    <location>
        <begin position="64"/>
        <end position="220"/>
    </location>
</feature>
<dbReference type="RefSeq" id="WP_075673597.1">
    <property type="nucleotide sequence ID" value="NZ_CP073914.1"/>
</dbReference>
<dbReference type="EMBL" id="JADSJR010000016">
    <property type="protein sequence ID" value="MBG2915123.1"/>
    <property type="molecule type" value="Genomic_DNA"/>
</dbReference>
<dbReference type="AlphaFoldDB" id="A0A8I1BNW5"/>
<dbReference type="Gene3D" id="3.40.1580.10">
    <property type="entry name" value="SMI1/KNR4-like"/>
    <property type="match status" value="1"/>
</dbReference>
<protein>
    <submittedName>
        <fullName evidence="2">SMI1/KNR4 family protein</fullName>
    </submittedName>
</protein>
<dbReference type="InterPro" id="IPR016024">
    <property type="entry name" value="ARM-type_fold"/>
</dbReference>
<accession>A0A8I1BNW5</accession>
<gene>
    <name evidence="2" type="ORF">I4901_12190</name>
</gene>
<name>A0A8I1BNW5_9GAMM</name>
<evidence type="ECO:0000313" key="2">
    <source>
        <dbReference type="EMBL" id="MBG2915123.1"/>
    </source>
</evidence>
<evidence type="ECO:0000259" key="1">
    <source>
        <dbReference type="SMART" id="SM00860"/>
    </source>
</evidence>
<dbReference type="SMART" id="SM00860">
    <property type="entry name" value="SMI1_KNR4"/>
    <property type="match status" value="1"/>
</dbReference>
<evidence type="ECO:0000313" key="3">
    <source>
        <dbReference type="Proteomes" id="UP000612266"/>
    </source>
</evidence>
<dbReference type="SUPFAM" id="SSF48371">
    <property type="entry name" value="ARM repeat"/>
    <property type="match status" value="1"/>
</dbReference>
<dbReference type="InterPro" id="IPR037883">
    <property type="entry name" value="Knr4/Smi1-like_sf"/>
</dbReference>